<dbReference type="STRING" id="441620.Mpop_2747"/>
<dbReference type="EMBL" id="CP001029">
    <property type="protein sequence ID" value="ACB80902.1"/>
    <property type="molecule type" value="Genomic_DNA"/>
</dbReference>
<dbReference type="AlphaFoldDB" id="B1ZD33"/>
<dbReference type="HOGENOM" id="CLU_2094005_0_0_5"/>
<accession>B1ZD33</accession>
<evidence type="ECO:0000313" key="2">
    <source>
        <dbReference type="Proteomes" id="UP000007136"/>
    </source>
</evidence>
<protein>
    <submittedName>
        <fullName evidence="1">Uncharacterized protein</fullName>
    </submittedName>
</protein>
<evidence type="ECO:0000313" key="1">
    <source>
        <dbReference type="EMBL" id="ACB80902.1"/>
    </source>
</evidence>
<organism evidence="1 2">
    <name type="scientific">Methylorubrum populi (strain ATCC BAA-705 / NCIMB 13946 / BJ001)</name>
    <name type="common">Methylobacterium populi</name>
    <dbReference type="NCBI Taxonomy" id="441620"/>
    <lineage>
        <taxon>Bacteria</taxon>
        <taxon>Pseudomonadati</taxon>
        <taxon>Pseudomonadota</taxon>
        <taxon>Alphaproteobacteria</taxon>
        <taxon>Hyphomicrobiales</taxon>
        <taxon>Methylobacteriaceae</taxon>
        <taxon>Methylorubrum</taxon>
    </lineage>
</organism>
<name>B1ZD33_METPB</name>
<sequence length="116" mass="12756">MTTAVKHQEQDLPPGCAPPGALQAYTDAYKARYKPCQHLDAHLAGLRAVVLLDREQQAERLAKDPQRAELAGRLIAWGENDPDPDYFFGESNDVFTAMQADCRDAAQCILGVEGSR</sequence>
<dbReference type="KEGG" id="mpo:Mpop_2747"/>
<dbReference type="Proteomes" id="UP000007136">
    <property type="component" value="Chromosome"/>
</dbReference>
<proteinExistence type="predicted"/>
<gene>
    <name evidence="1" type="ordered locus">Mpop_2747</name>
</gene>
<dbReference type="RefSeq" id="WP_012454624.1">
    <property type="nucleotide sequence ID" value="NC_010725.1"/>
</dbReference>
<reference evidence="1" key="1">
    <citation type="submission" date="2008-04" db="EMBL/GenBank/DDBJ databases">
        <title>Complete sequence of chromosome of Methylobacterium populi BJ001.</title>
        <authorList>
            <consortium name="US DOE Joint Genome Institute"/>
            <person name="Copeland A."/>
            <person name="Lucas S."/>
            <person name="Lapidus A."/>
            <person name="Glavina del Rio T."/>
            <person name="Dalin E."/>
            <person name="Tice H."/>
            <person name="Bruce D."/>
            <person name="Goodwin L."/>
            <person name="Pitluck S."/>
            <person name="Chertkov O."/>
            <person name="Brettin T."/>
            <person name="Detter J.C."/>
            <person name="Han C."/>
            <person name="Kuske C.R."/>
            <person name="Schmutz J."/>
            <person name="Larimer F."/>
            <person name="Land M."/>
            <person name="Hauser L."/>
            <person name="Kyrpides N."/>
            <person name="Mikhailova N."/>
            <person name="Marx C."/>
            <person name="Richardson P."/>
        </authorList>
    </citation>
    <scope>NUCLEOTIDE SEQUENCE [LARGE SCALE GENOMIC DNA]</scope>
    <source>
        <strain evidence="1">BJ001</strain>
    </source>
</reference>